<keyword evidence="4" id="KW-1185">Reference proteome</keyword>
<dbReference type="Proteomes" id="UP000294914">
    <property type="component" value="Unassembled WGS sequence"/>
</dbReference>
<keyword evidence="1" id="KW-0812">Transmembrane</keyword>
<dbReference type="AlphaFoldDB" id="A0A4R8IPH5"/>
<protein>
    <submittedName>
        <fullName evidence="3">Putative membrane protein</fullName>
    </submittedName>
</protein>
<sequence>MMNEFGPFGWGGGFGWIVMILFWLLILAGLIAIVKWLIGGPETNVPLPPSKTARQILEERYARGEIDREEFEQKKRDIES</sequence>
<dbReference type="RefSeq" id="WP_134082089.1">
    <property type="nucleotide sequence ID" value="NZ_SOQX01000002.1"/>
</dbReference>
<reference evidence="3 4" key="1">
    <citation type="submission" date="2019-03" db="EMBL/GenBank/DDBJ databases">
        <title>Genomic Encyclopedia of Type Strains, Phase IV (KMG-IV): sequencing the most valuable type-strain genomes for metagenomic binning, comparative biology and taxonomic classification.</title>
        <authorList>
            <person name="Goeker M."/>
        </authorList>
    </citation>
    <scope>NUCLEOTIDE SEQUENCE [LARGE SCALE GENOMIC DNA]</scope>
    <source>
        <strain evidence="3 4">DSM 16326</strain>
    </source>
</reference>
<evidence type="ECO:0000256" key="1">
    <source>
        <dbReference type="SAM" id="Phobius"/>
    </source>
</evidence>
<evidence type="ECO:0000259" key="2">
    <source>
        <dbReference type="Pfam" id="PF09851"/>
    </source>
</evidence>
<dbReference type="Pfam" id="PF09851">
    <property type="entry name" value="SHOCT"/>
    <property type="match status" value="1"/>
</dbReference>
<feature type="transmembrane region" description="Helical" evidence="1">
    <location>
        <begin position="14"/>
        <end position="38"/>
    </location>
</feature>
<keyword evidence="1" id="KW-0472">Membrane</keyword>
<organism evidence="3 4">
    <name type="scientific">Thiohalophilus thiocyanatoxydans</name>
    <dbReference type="NCBI Taxonomy" id="381308"/>
    <lineage>
        <taxon>Bacteria</taxon>
        <taxon>Pseudomonadati</taxon>
        <taxon>Pseudomonadota</taxon>
        <taxon>Gammaproteobacteria</taxon>
        <taxon>Thiohalomonadales</taxon>
        <taxon>Thiohalophilaceae</taxon>
        <taxon>Thiohalophilus</taxon>
    </lineage>
</organism>
<dbReference type="OrthoDB" id="1123500at2"/>
<evidence type="ECO:0000313" key="3">
    <source>
        <dbReference type="EMBL" id="TDY02831.1"/>
    </source>
</evidence>
<proteinExistence type="predicted"/>
<accession>A0A4R8IPH5</accession>
<keyword evidence="1" id="KW-1133">Transmembrane helix</keyword>
<name>A0A4R8IPH5_9GAMM</name>
<gene>
    <name evidence="3" type="ORF">EDC23_1215</name>
</gene>
<feature type="domain" description="SHOCT" evidence="2">
    <location>
        <begin position="53"/>
        <end position="78"/>
    </location>
</feature>
<dbReference type="InterPro" id="IPR018649">
    <property type="entry name" value="SHOCT"/>
</dbReference>
<comment type="caution">
    <text evidence="3">The sequence shown here is derived from an EMBL/GenBank/DDBJ whole genome shotgun (WGS) entry which is preliminary data.</text>
</comment>
<dbReference type="EMBL" id="SOQX01000002">
    <property type="protein sequence ID" value="TDY02831.1"/>
    <property type="molecule type" value="Genomic_DNA"/>
</dbReference>
<evidence type="ECO:0000313" key="4">
    <source>
        <dbReference type="Proteomes" id="UP000294914"/>
    </source>
</evidence>